<dbReference type="AlphaFoldDB" id="A0A564ZGK6"/>
<dbReference type="Pfam" id="PF18480">
    <property type="entry name" value="DUF5615"/>
    <property type="match status" value="1"/>
</dbReference>
<name>A0A564ZGK6_9BACT</name>
<accession>A0A564ZGK6</accession>
<sequence length="110" mass="12227">MPQKIKFYADEHVAKAVVRGLRQRGVDVLTASEARMLGASDANHLKRARSEGRVILTQDDDFLRLHAAGVDHSGIVYAPQQTPVTDIIRGLMVIHQVLDADEMHGQIEFL</sequence>
<evidence type="ECO:0000313" key="3">
    <source>
        <dbReference type="Proteomes" id="UP000334340"/>
    </source>
</evidence>
<dbReference type="Proteomes" id="UP000334340">
    <property type="component" value="Unassembled WGS sequence"/>
</dbReference>
<proteinExistence type="predicted"/>
<feature type="domain" description="DUF5615" evidence="1">
    <location>
        <begin position="6"/>
        <end position="107"/>
    </location>
</feature>
<organism evidence="2 3">
    <name type="scientific">Candidatus Methylomirabilis lanthanidiphila</name>
    <dbReference type="NCBI Taxonomy" id="2211376"/>
    <lineage>
        <taxon>Bacteria</taxon>
        <taxon>Candidatus Methylomirabilota</taxon>
        <taxon>Candidatus Methylomirabilia</taxon>
        <taxon>Candidatus Methylomirabilales</taxon>
        <taxon>Candidatus Methylomirabilaceae</taxon>
        <taxon>Candidatus Methylomirabilis</taxon>
    </lineage>
</organism>
<dbReference type="EMBL" id="CABIKM010000001">
    <property type="protein sequence ID" value="VUZ83688.1"/>
    <property type="molecule type" value="Genomic_DNA"/>
</dbReference>
<reference evidence="2 3" key="1">
    <citation type="submission" date="2019-07" db="EMBL/GenBank/DDBJ databases">
        <authorList>
            <person name="Cremers G."/>
        </authorList>
    </citation>
    <scope>NUCLEOTIDE SEQUENCE [LARGE SCALE GENOMIC DNA]</scope>
</reference>
<protein>
    <recommendedName>
        <fullName evidence="1">DUF5615 domain-containing protein</fullName>
    </recommendedName>
</protein>
<gene>
    <name evidence="2" type="ORF">MELA_00041</name>
</gene>
<evidence type="ECO:0000313" key="2">
    <source>
        <dbReference type="EMBL" id="VUZ83688.1"/>
    </source>
</evidence>
<keyword evidence="3" id="KW-1185">Reference proteome</keyword>
<evidence type="ECO:0000259" key="1">
    <source>
        <dbReference type="Pfam" id="PF18480"/>
    </source>
</evidence>
<dbReference type="InterPro" id="IPR041049">
    <property type="entry name" value="DUF5615"/>
</dbReference>